<dbReference type="AlphaFoldDB" id="A0AAI8VB06"/>
<evidence type="ECO:0000313" key="2">
    <source>
        <dbReference type="Proteomes" id="UP001295740"/>
    </source>
</evidence>
<keyword evidence="2" id="KW-1185">Reference proteome</keyword>
<protein>
    <submittedName>
        <fullName evidence="1">Uu.00g041200.m01.CDS01</fullName>
    </submittedName>
</protein>
<evidence type="ECO:0000313" key="1">
    <source>
        <dbReference type="EMBL" id="CAJ2501267.1"/>
    </source>
</evidence>
<dbReference type="EMBL" id="CAUWAG010000003">
    <property type="protein sequence ID" value="CAJ2501267.1"/>
    <property type="molecule type" value="Genomic_DNA"/>
</dbReference>
<organism evidence="1 2">
    <name type="scientific">Anthostomella pinea</name>
    <dbReference type="NCBI Taxonomy" id="933095"/>
    <lineage>
        <taxon>Eukaryota</taxon>
        <taxon>Fungi</taxon>
        <taxon>Dikarya</taxon>
        <taxon>Ascomycota</taxon>
        <taxon>Pezizomycotina</taxon>
        <taxon>Sordariomycetes</taxon>
        <taxon>Xylariomycetidae</taxon>
        <taxon>Xylariales</taxon>
        <taxon>Xylariaceae</taxon>
        <taxon>Anthostomella</taxon>
    </lineage>
</organism>
<sequence length="100" mass="11060">MSSAFKQASLGELVEACKVTASRTRKTLSACRKHPCQERLKELNVVPILRSYLDQIRGWAGGISSRMKGKDVPPRSPEDYAKIAICISNANSALDWMGKH</sequence>
<accession>A0AAI8VB06</accession>
<reference evidence="1" key="1">
    <citation type="submission" date="2023-10" db="EMBL/GenBank/DDBJ databases">
        <authorList>
            <person name="Hackl T."/>
        </authorList>
    </citation>
    <scope>NUCLEOTIDE SEQUENCE</scope>
</reference>
<gene>
    <name evidence="1" type="ORF">KHLLAP_LOCUS1735</name>
</gene>
<name>A0AAI8VB06_9PEZI</name>
<comment type="caution">
    <text evidence="1">The sequence shown here is derived from an EMBL/GenBank/DDBJ whole genome shotgun (WGS) entry which is preliminary data.</text>
</comment>
<dbReference type="Proteomes" id="UP001295740">
    <property type="component" value="Unassembled WGS sequence"/>
</dbReference>
<proteinExistence type="predicted"/>